<organism evidence="1 2">
    <name type="scientific">Paenibacillus silvae</name>
    <dbReference type="NCBI Taxonomy" id="1325358"/>
    <lineage>
        <taxon>Bacteria</taxon>
        <taxon>Bacillati</taxon>
        <taxon>Bacillota</taxon>
        <taxon>Bacilli</taxon>
        <taxon>Bacillales</taxon>
        <taxon>Paenibacillaceae</taxon>
        <taxon>Paenibacillus</taxon>
    </lineage>
</organism>
<comment type="caution">
    <text evidence="1">The sequence shown here is derived from an EMBL/GenBank/DDBJ whole genome shotgun (WGS) entry which is preliminary data.</text>
</comment>
<name>A0ABQ1ZA96_9BACL</name>
<protein>
    <submittedName>
        <fullName evidence="1">Uncharacterized protein</fullName>
    </submittedName>
</protein>
<accession>A0ABQ1ZA96</accession>
<keyword evidence="2" id="KW-1185">Reference proteome</keyword>
<sequence length="109" mass="12868">MIDVGLIKKTLEYEAQLVEDEGNYVKAKIRKNRSDLATKTHLSDHYTFEVRLLTLDKLKLTKCTTIKLNDLLEIHTEINNIYNENFHDENCKKLILRFVNLLSELEEFL</sequence>
<dbReference type="RefSeq" id="WP_188592620.1">
    <property type="nucleotide sequence ID" value="NZ_BMFU01000003.1"/>
</dbReference>
<gene>
    <name evidence="1" type="ORF">GCM10008014_24930</name>
</gene>
<evidence type="ECO:0000313" key="1">
    <source>
        <dbReference type="EMBL" id="GGH55373.1"/>
    </source>
</evidence>
<proteinExistence type="predicted"/>
<dbReference type="Proteomes" id="UP000652153">
    <property type="component" value="Unassembled WGS sequence"/>
</dbReference>
<reference evidence="2" key="1">
    <citation type="journal article" date="2019" name="Int. J. Syst. Evol. Microbiol.">
        <title>The Global Catalogue of Microorganisms (GCM) 10K type strain sequencing project: providing services to taxonomists for standard genome sequencing and annotation.</title>
        <authorList>
            <consortium name="The Broad Institute Genomics Platform"/>
            <consortium name="The Broad Institute Genome Sequencing Center for Infectious Disease"/>
            <person name="Wu L."/>
            <person name="Ma J."/>
        </authorList>
    </citation>
    <scope>NUCLEOTIDE SEQUENCE [LARGE SCALE GENOMIC DNA]</scope>
    <source>
        <strain evidence="2">CGMCC 1.12770</strain>
    </source>
</reference>
<evidence type="ECO:0000313" key="2">
    <source>
        <dbReference type="Proteomes" id="UP000652153"/>
    </source>
</evidence>
<dbReference type="EMBL" id="BMFU01000003">
    <property type="protein sequence ID" value="GGH55373.1"/>
    <property type="molecule type" value="Genomic_DNA"/>
</dbReference>